<dbReference type="Pfam" id="PF01693">
    <property type="entry name" value="Cauli_VI"/>
    <property type="match status" value="1"/>
</dbReference>
<evidence type="ECO:0000256" key="7">
    <source>
        <dbReference type="ARBA" id="ARBA00022722"/>
    </source>
</evidence>
<evidence type="ECO:0000313" key="16">
    <source>
        <dbReference type="Proteomes" id="UP000095621"/>
    </source>
</evidence>
<evidence type="ECO:0000256" key="9">
    <source>
        <dbReference type="ARBA" id="ARBA00022759"/>
    </source>
</evidence>
<evidence type="ECO:0000256" key="5">
    <source>
        <dbReference type="ARBA" id="ARBA00012180"/>
    </source>
</evidence>
<dbReference type="Pfam" id="PF00075">
    <property type="entry name" value="RNase_H"/>
    <property type="match status" value="1"/>
</dbReference>
<evidence type="ECO:0000256" key="10">
    <source>
        <dbReference type="ARBA" id="ARBA00022801"/>
    </source>
</evidence>
<evidence type="ECO:0000313" key="17">
    <source>
        <dbReference type="Proteomes" id="UP000095780"/>
    </source>
</evidence>
<dbReference type="EMBL" id="CZBU01000003">
    <property type="protein sequence ID" value="CUQ77557.1"/>
    <property type="molecule type" value="Genomic_DNA"/>
</dbReference>
<comment type="cofactor">
    <cofactor evidence="2">
        <name>Mg(2+)</name>
        <dbReference type="ChEBI" id="CHEBI:18420"/>
    </cofactor>
</comment>
<keyword evidence="11" id="KW-0460">Magnesium</keyword>
<evidence type="ECO:0000256" key="3">
    <source>
        <dbReference type="ARBA" id="ARBA00004065"/>
    </source>
</evidence>
<dbReference type="GO" id="GO:0004523">
    <property type="term" value="F:RNA-DNA hybrid ribonuclease activity"/>
    <property type="evidence" value="ECO:0007669"/>
    <property type="project" value="UniProtKB-EC"/>
</dbReference>
<evidence type="ECO:0000256" key="4">
    <source>
        <dbReference type="ARBA" id="ARBA00005300"/>
    </source>
</evidence>
<evidence type="ECO:0000313" key="15">
    <source>
        <dbReference type="EMBL" id="MSC56517.1"/>
    </source>
</evidence>
<dbReference type="PANTHER" id="PTHR10642:SF26">
    <property type="entry name" value="RIBONUCLEASE H1"/>
    <property type="match status" value="1"/>
</dbReference>
<dbReference type="EC" id="3.1.26.4" evidence="5"/>
<name>A0A174YVH8_9FIRM</name>
<dbReference type="Gene3D" id="3.30.420.10">
    <property type="entry name" value="Ribonuclease H-like superfamily/Ribonuclease H"/>
    <property type="match status" value="1"/>
</dbReference>
<dbReference type="InterPro" id="IPR036397">
    <property type="entry name" value="RNaseH_sf"/>
</dbReference>
<dbReference type="CDD" id="cd09277">
    <property type="entry name" value="RNase_HI_bacteria_like"/>
    <property type="match status" value="1"/>
</dbReference>
<dbReference type="Proteomes" id="UP000095621">
    <property type="component" value="Unassembled WGS sequence"/>
</dbReference>
<dbReference type="InterPro" id="IPR037056">
    <property type="entry name" value="RNase_H1_N_sf"/>
</dbReference>
<keyword evidence="8" id="KW-0479">Metal-binding</keyword>
<dbReference type="InterPro" id="IPR009027">
    <property type="entry name" value="Ribosomal_bL9/RNase_H1_N"/>
</dbReference>
<dbReference type="InterPro" id="IPR002156">
    <property type="entry name" value="RNaseH_domain"/>
</dbReference>
<feature type="domain" description="RNase H type-1" evidence="12">
    <location>
        <begin position="69"/>
        <end position="206"/>
    </location>
</feature>
<organism evidence="13 16">
    <name type="scientific">Lachnospira eligens</name>
    <dbReference type="NCBI Taxonomy" id="39485"/>
    <lineage>
        <taxon>Bacteria</taxon>
        <taxon>Bacillati</taxon>
        <taxon>Bacillota</taxon>
        <taxon>Clostridia</taxon>
        <taxon>Lachnospirales</taxon>
        <taxon>Lachnospiraceae</taxon>
        <taxon>Lachnospira</taxon>
    </lineage>
</organism>
<dbReference type="FunFam" id="3.40.970.10:FF:000002">
    <property type="entry name" value="Ribonuclease H"/>
    <property type="match status" value="1"/>
</dbReference>
<comment type="function">
    <text evidence="3">Endonuclease that specifically degrades the RNA of RNA-DNA hybrids.</text>
</comment>
<evidence type="ECO:0000256" key="11">
    <source>
        <dbReference type="ARBA" id="ARBA00022842"/>
    </source>
</evidence>
<keyword evidence="15" id="KW-0695">RNA-directed DNA polymerase</keyword>
<dbReference type="SUPFAM" id="SSF55658">
    <property type="entry name" value="L9 N-domain-like"/>
    <property type="match status" value="1"/>
</dbReference>
<dbReference type="InterPro" id="IPR050092">
    <property type="entry name" value="RNase_H"/>
</dbReference>
<keyword evidence="7" id="KW-0540">Nuclease</keyword>
<evidence type="ECO:0000313" key="13">
    <source>
        <dbReference type="EMBL" id="CUQ77557.1"/>
    </source>
</evidence>
<proteinExistence type="inferred from homology"/>
<dbReference type="GO" id="GO:0003964">
    <property type="term" value="F:RNA-directed DNA polymerase activity"/>
    <property type="evidence" value="ECO:0007669"/>
    <property type="project" value="UniProtKB-KW"/>
</dbReference>
<reference evidence="16 17" key="1">
    <citation type="submission" date="2015-09" db="EMBL/GenBank/DDBJ databases">
        <authorList>
            <consortium name="Pathogen Informatics"/>
        </authorList>
    </citation>
    <scope>NUCLEOTIDE SEQUENCE [LARGE SCALE GENOMIC DNA]</scope>
    <source>
        <strain evidence="13 16">2789STDY5834875</strain>
        <strain evidence="14 17">2789STDY5834878</strain>
    </source>
</reference>
<accession>A0A174YVH8</accession>
<evidence type="ECO:0000256" key="1">
    <source>
        <dbReference type="ARBA" id="ARBA00000077"/>
    </source>
</evidence>
<dbReference type="PANTHER" id="PTHR10642">
    <property type="entry name" value="RIBONUCLEASE H1"/>
    <property type="match status" value="1"/>
</dbReference>
<dbReference type="Proteomes" id="UP000481964">
    <property type="component" value="Unassembled WGS sequence"/>
</dbReference>
<evidence type="ECO:0000256" key="8">
    <source>
        <dbReference type="ARBA" id="ARBA00022723"/>
    </source>
</evidence>
<evidence type="ECO:0000313" key="18">
    <source>
        <dbReference type="Proteomes" id="UP000481964"/>
    </source>
</evidence>
<dbReference type="OrthoDB" id="9811552at2"/>
<keyword evidence="10 13" id="KW-0378">Hydrolase</keyword>
<evidence type="ECO:0000256" key="2">
    <source>
        <dbReference type="ARBA" id="ARBA00001946"/>
    </source>
</evidence>
<reference evidence="15 18" key="2">
    <citation type="journal article" date="2019" name="Nat. Med.">
        <title>A library of human gut bacterial isolates paired with longitudinal multiomics data enables mechanistic microbiome research.</title>
        <authorList>
            <person name="Poyet M."/>
            <person name="Groussin M."/>
            <person name="Gibbons S.M."/>
            <person name="Avila-Pacheco J."/>
            <person name="Jiang X."/>
            <person name="Kearney S.M."/>
            <person name="Perrotta A.R."/>
            <person name="Berdy B."/>
            <person name="Zhao S."/>
            <person name="Lieberman T.D."/>
            <person name="Swanson P.K."/>
            <person name="Smith M."/>
            <person name="Roesemann S."/>
            <person name="Alexander J.E."/>
            <person name="Rich S.A."/>
            <person name="Livny J."/>
            <person name="Vlamakis H."/>
            <person name="Clish C."/>
            <person name="Bullock K."/>
            <person name="Deik A."/>
            <person name="Scott J."/>
            <person name="Pierce K.A."/>
            <person name="Xavier R.J."/>
            <person name="Alm E.J."/>
        </authorList>
    </citation>
    <scope>NUCLEOTIDE SEQUENCE [LARGE SCALE GENOMIC DNA]</scope>
    <source>
        <strain evidence="15 18">BIOML-A1</strain>
    </source>
</reference>
<dbReference type="EMBL" id="CZBV01000002">
    <property type="protein sequence ID" value="CUQ81912.1"/>
    <property type="molecule type" value="Genomic_DNA"/>
</dbReference>
<dbReference type="GO" id="GO:0046872">
    <property type="term" value="F:metal ion binding"/>
    <property type="evidence" value="ECO:0007669"/>
    <property type="project" value="UniProtKB-KW"/>
</dbReference>
<dbReference type="SUPFAM" id="SSF53098">
    <property type="entry name" value="Ribonuclease H-like"/>
    <property type="match status" value="1"/>
</dbReference>
<sequence>MAKKYYAVRVGKVPGIYQTWDECKKNVHGFPAAEYKSFMSMEEAKAYMGREAVQEINGKTGSGNMEDVMPDNDYAFVDGSFNIATGVYGYGGFLMHDGVRYELSGNGSDKEMASMRNVAGEILGSMAAVKKAIELGLKDISIFYDYAGIKAWAVGEWKRNKKGTIEYYNYITSVRDSINIRFVKVRGHSGVEGNEEADRLAKRAVGLC</sequence>
<dbReference type="AlphaFoldDB" id="A0A174YVH8"/>
<evidence type="ECO:0000313" key="14">
    <source>
        <dbReference type="EMBL" id="CUQ81912.1"/>
    </source>
</evidence>
<gene>
    <name evidence="13" type="primary">rnhA</name>
    <name evidence="13" type="ORF">ERS852490_01643</name>
    <name evidence="14" type="ORF">ERS852492_00884</name>
    <name evidence="15" type="ORF">GKE48_03480</name>
</gene>
<comment type="similarity">
    <text evidence="4">Belongs to the RNase H family.</text>
</comment>
<keyword evidence="15" id="KW-0548">Nucleotidyltransferase</keyword>
<evidence type="ECO:0000259" key="12">
    <source>
        <dbReference type="PROSITE" id="PS50879"/>
    </source>
</evidence>
<protein>
    <recommendedName>
        <fullName evidence="6">Ribonuclease H</fullName>
        <ecNumber evidence="5">3.1.26.4</ecNumber>
    </recommendedName>
</protein>
<dbReference type="InterPro" id="IPR011320">
    <property type="entry name" value="RNase_H1_N"/>
</dbReference>
<dbReference type="GO" id="GO:0003676">
    <property type="term" value="F:nucleic acid binding"/>
    <property type="evidence" value="ECO:0007669"/>
    <property type="project" value="InterPro"/>
</dbReference>
<dbReference type="GO" id="GO:0043137">
    <property type="term" value="P:DNA replication, removal of RNA primer"/>
    <property type="evidence" value="ECO:0007669"/>
    <property type="project" value="TreeGrafter"/>
</dbReference>
<keyword evidence="9" id="KW-0255">Endonuclease</keyword>
<dbReference type="Proteomes" id="UP000095780">
    <property type="component" value="Unassembled WGS sequence"/>
</dbReference>
<dbReference type="PROSITE" id="PS50879">
    <property type="entry name" value="RNASE_H_1"/>
    <property type="match status" value="1"/>
</dbReference>
<dbReference type="InterPro" id="IPR012337">
    <property type="entry name" value="RNaseH-like_sf"/>
</dbReference>
<evidence type="ECO:0000256" key="6">
    <source>
        <dbReference type="ARBA" id="ARBA00017721"/>
    </source>
</evidence>
<dbReference type="RefSeq" id="WP_055215711.1">
    <property type="nucleotide sequence ID" value="NZ_CABIXW010000002.1"/>
</dbReference>
<keyword evidence="15" id="KW-0808">Transferase</keyword>
<dbReference type="Gene3D" id="3.40.970.10">
    <property type="entry name" value="Ribonuclease H1, N-terminal domain"/>
    <property type="match status" value="1"/>
</dbReference>
<comment type="catalytic activity">
    <reaction evidence="1">
        <text>Endonucleolytic cleavage to 5'-phosphomonoester.</text>
        <dbReference type="EC" id="3.1.26.4"/>
    </reaction>
</comment>
<dbReference type="EMBL" id="WKRD01000002">
    <property type="protein sequence ID" value="MSC56517.1"/>
    <property type="molecule type" value="Genomic_DNA"/>
</dbReference>